<keyword evidence="3" id="KW-1185">Reference proteome</keyword>
<feature type="compositionally biased region" description="Low complexity" evidence="1">
    <location>
        <begin position="242"/>
        <end position="261"/>
    </location>
</feature>
<proteinExistence type="predicted"/>
<organism evidence="2 3">
    <name type="scientific">Favolaschia claudopus</name>
    <dbReference type="NCBI Taxonomy" id="2862362"/>
    <lineage>
        <taxon>Eukaryota</taxon>
        <taxon>Fungi</taxon>
        <taxon>Dikarya</taxon>
        <taxon>Basidiomycota</taxon>
        <taxon>Agaricomycotina</taxon>
        <taxon>Agaricomycetes</taxon>
        <taxon>Agaricomycetidae</taxon>
        <taxon>Agaricales</taxon>
        <taxon>Marasmiineae</taxon>
        <taxon>Mycenaceae</taxon>
        <taxon>Favolaschia</taxon>
    </lineage>
</organism>
<evidence type="ECO:0000313" key="2">
    <source>
        <dbReference type="EMBL" id="KAK7057960.1"/>
    </source>
</evidence>
<feature type="region of interest" description="Disordered" evidence="1">
    <location>
        <begin position="1"/>
        <end position="34"/>
    </location>
</feature>
<evidence type="ECO:0000313" key="3">
    <source>
        <dbReference type="Proteomes" id="UP001362999"/>
    </source>
</evidence>
<dbReference type="AlphaFoldDB" id="A0AAW0E2E2"/>
<comment type="caution">
    <text evidence="2">The sequence shown here is derived from an EMBL/GenBank/DDBJ whole genome shotgun (WGS) entry which is preliminary data.</text>
</comment>
<feature type="compositionally biased region" description="Polar residues" evidence="1">
    <location>
        <begin position="105"/>
        <end position="114"/>
    </location>
</feature>
<sequence length="417" mass="42650">MTDTANPTARPPKPTLTSMPSTPGMEVPGGYPRNSVVFASNQWESPASKSKPKRGGFLSATKAYLPAAVAAYLPSESLPATPYPDSPLERPSSVGHTPGLALLHTDSSASTRFSTRAYAGSDSPHSTPTPGDFPTPGGRTFASRSTSYSTGPRDYFGSAAVESERKEGDVSTPAVVEDPAETDLPAETSATVENESEPAPSSAAAIVETPPKLDVLPPTPASPLSATGTSDSDSNPTPGSIPSDLASTPSTAPSSLLSSPPEQDADKPIQSPRPSIHYTPSTADARPVVKKSGSALHRAGSLSSSGVGEDGKQERARFGGAAKRFASLRRRDGVSGSGSGKGHRRGVSLDSSAASSTSADSTSAPSSLSAGAAGTGKPSRRASIMRTIRGEASVLAGRVRGDRERVERGKRIMAGEV</sequence>
<name>A0AAW0E2E2_9AGAR</name>
<reference evidence="2 3" key="1">
    <citation type="journal article" date="2024" name="J Genomics">
        <title>Draft genome sequencing and assembly of Favolaschia claudopus CIRM-BRFM 2984 isolated from oak limbs.</title>
        <authorList>
            <person name="Navarro D."/>
            <person name="Drula E."/>
            <person name="Chaduli D."/>
            <person name="Cazenave R."/>
            <person name="Ahrendt S."/>
            <person name="Wang J."/>
            <person name="Lipzen A."/>
            <person name="Daum C."/>
            <person name="Barry K."/>
            <person name="Grigoriev I.V."/>
            <person name="Favel A."/>
            <person name="Rosso M.N."/>
            <person name="Martin F."/>
        </authorList>
    </citation>
    <scope>NUCLEOTIDE SEQUENCE [LARGE SCALE GENOMIC DNA]</scope>
    <source>
        <strain evidence="2 3">CIRM-BRFM 2984</strain>
    </source>
</reference>
<dbReference type="Proteomes" id="UP001362999">
    <property type="component" value="Unassembled WGS sequence"/>
</dbReference>
<dbReference type="EMBL" id="JAWWNJ010000004">
    <property type="protein sequence ID" value="KAK7057960.1"/>
    <property type="molecule type" value="Genomic_DNA"/>
</dbReference>
<accession>A0AAW0E2E2</accession>
<protein>
    <submittedName>
        <fullName evidence="2">Uncharacterized protein</fullName>
    </submittedName>
</protein>
<gene>
    <name evidence="2" type="ORF">R3P38DRAFT_2760098</name>
</gene>
<evidence type="ECO:0000256" key="1">
    <source>
        <dbReference type="SAM" id="MobiDB-lite"/>
    </source>
</evidence>
<feature type="region of interest" description="Disordered" evidence="1">
    <location>
        <begin position="76"/>
        <end position="385"/>
    </location>
</feature>
<feature type="compositionally biased region" description="Low complexity" evidence="1">
    <location>
        <begin position="128"/>
        <end position="140"/>
    </location>
</feature>
<feature type="compositionally biased region" description="Low complexity" evidence="1">
    <location>
        <begin position="348"/>
        <end position="372"/>
    </location>
</feature>
<feature type="compositionally biased region" description="Polar residues" evidence="1">
    <location>
        <begin position="222"/>
        <end position="240"/>
    </location>
</feature>